<name>U5NDQ1_9BURK</name>
<dbReference type="RefSeq" id="WP_022775639.1">
    <property type="nucleotide sequence ID" value="NC_022576.1"/>
</dbReference>
<reference evidence="2 3" key="1">
    <citation type="journal article" date="2013" name="Genome Biol.">
        <title>Genomic analysis reveals key aspects of prokaryotic symbiosis in the phototrophic consortium "Chlorochromatium aggregatum".</title>
        <authorList>
            <person name="Liu Z."/>
            <person name="Muller J."/>
            <person name="Li T."/>
            <person name="Alvey R.M."/>
            <person name="Vogl K."/>
            <person name="Frigaard N.U."/>
            <person name="Rockwell N.C."/>
            <person name="Boyd E.S."/>
            <person name="Tomsho L.P."/>
            <person name="Schuster S.C."/>
            <person name="Henke P."/>
            <person name="Rohde M."/>
            <person name="Overmann J."/>
            <person name="Bryant D.A."/>
        </authorList>
    </citation>
    <scope>NUCLEOTIDE SEQUENCE [LARGE SCALE GENOMIC DNA]</scope>
    <source>
        <strain evidence="2">CR</strain>
    </source>
</reference>
<dbReference type="CDD" id="cd18683">
    <property type="entry name" value="PIN_VapC-like"/>
    <property type="match status" value="1"/>
</dbReference>
<feature type="domain" description="PIN" evidence="1">
    <location>
        <begin position="4"/>
        <end position="99"/>
    </location>
</feature>
<dbReference type="PATRIC" id="fig|946483.4.peg.2246"/>
<dbReference type="InterPro" id="IPR029060">
    <property type="entry name" value="PIN-like_dom_sf"/>
</dbReference>
<dbReference type="SUPFAM" id="SSF88723">
    <property type="entry name" value="PIN domain-like"/>
    <property type="match status" value="1"/>
</dbReference>
<proteinExistence type="predicted"/>
<dbReference type="PANTHER" id="PTHR39664:SF2">
    <property type="entry name" value="NUCLEIC ACID-BINDING PROTEIN, CONTAINING PIN DOMAIN-RELATED"/>
    <property type="match status" value="1"/>
</dbReference>
<sequence>MKVTLDTNVLVRLATQDDPAQAAVAMHFLQKASLIAVPTPALCELVWVLLRAYRYTPAQVAHALRSLLQVRQVVCHTPAVLAGLAQLEGGGDFADAAIAFEGDVLGGTEFVSFDQQAVLLLKAQKRKARLLDKALR</sequence>
<dbReference type="EMBL" id="CP004885">
    <property type="protein sequence ID" value="AGX88294.1"/>
    <property type="molecule type" value="Genomic_DNA"/>
</dbReference>
<dbReference type="STRING" id="946483.Cenrod_2227"/>
<keyword evidence="3" id="KW-1185">Reference proteome</keyword>
<dbReference type="PANTHER" id="PTHR39664">
    <property type="match status" value="1"/>
</dbReference>
<gene>
    <name evidence="2" type="ORF">Cenrod_2227</name>
</gene>
<dbReference type="Pfam" id="PF01850">
    <property type="entry name" value="PIN"/>
    <property type="match status" value="1"/>
</dbReference>
<dbReference type="KEGG" id="cbx:Cenrod_2227"/>
<protein>
    <submittedName>
        <fullName evidence="2">PIN domain nucleic acid-binding-like protein</fullName>
    </submittedName>
</protein>
<dbReference type="OrthoDB" id="32974at2"/>
<evidence type="ECO:0000259" key="1">
    <source>
        <dbReference type="Pfam" id="PF01850"/>
    </source>
</evidence>
<accession>U5NDQ1</accession>
<evidence type="ECO:0000313" key="3">
    <source>
        <dbReference type="Proteomes" id="UP000017184"/>
    </source>
</evidence>
<dbReference type="AlphaFoldDB" id="U5NDQ1"/>
<organism evidence="2 3">
    <name type="scientific">Candidatus Symbiobacter mobilis CR</name>
    <dbReference type="NCBI Taxonomy" id="946483"/>
    <lineage>
        <taxon>Bacteria</taxon>
        <taxon>Pseudomonadati</taxon>
        <taxon>Pseudomonadota</taxon>
        <taxon>Betaproteobacteria</taxon>
        <taxon>Burkholderiales</taxon>
        <taxon>Comamonadaceae</taxon>
    </lineage>
</organism>
<dbReference type="InterPro" id="IPR002716">
    <property type="entry name" value="PIN_dom"/>
</dbReference>
<dbReference type="Proteomes" id="UP000017184">
    <property type="component" value="Chromosome"/>
</dbReference>
<evidence type="ECO:0000313" key="2">
    <source>
        <dbReference type="EMBL" id="AGX88294.1"/>
    </source>
</evidence>
<dbReference type="eggNOG" id="COG5611">
    <property type="taxonomic scope" value="Bacteria"/>
</dbReference>
<dbReference type="HOGENOM" id="CLU_121449_0_0_4"/>
<dbReference type="Gene3D" id="3.40.50.1010">
    <property type="entry name" value="5'-nuclease"/>
    <property type="match status" value="1"/>
</dbReference>